<dbReference type="EMBL" id="CM001231">
    <property type="protein sequence ID" value="EHA58377.1"/>
    <property type="molecule type" value="Genomic_DNA"/>
</dbReference>
<gene>
    <name evidence="1" type="ORF">MGG_16524</name>
</gene>
<dbReference type="RefSeq" id="XP_003710989.1">
    <property type="nucleotide sequence ID" value="XM_003710941.1"/>
</dbReference>
<evidence type="ECO:0000313" key="2">
    <source>
        <dbReference type="Proteomes" id="UP000009058"/>
    </source>
</evidence>
<dbReference type="Proteomes" id="UP000009058">
    <property type="component" value="Chromosome 1"/>
</dbReference>
<dbReference type="AlphaFoldDB" id="G4MKJ4"/>
<sequence length="66" mass="7085">MSVSIFSYLRNADNDANGQPIRPPVTVTCGPLHNESLIVLVLGAAPLTLSCQIQPNQINVQPPDMD</sequence>
<reference key="2">
    <citation type="submission" date="2011-05" db="EMBL/GenBank/DDBJ databases">
        <title>The Genome Sequence of Magnaporthe oryzae 70-15.</title>
        <authorList>
            <consortium name="The Broad Institute Genome Sequencing Platform"/>
            <person name="Ma L.-J."/>
            <person name="Dead R."/>
            <person name="Young S.K."/>
            <person name="Zeng Q."/>
            <person name="Gargeya S."/>
            <person name="Fitzgerald M."/>
            <person name="Haas B."/>
            <person name="Abouelleil A."/>
            <person name="Alvarado L."/>
            <person name="Arachchi H.M."/>
            <person name="Berlin A."/>
            <person name="Brown A."/>
            <person name="Chapman S.B."/>
            <person name="Chen Z."/>
            <person name="Dunbar C."/>
            <person name="Freedman E."/>
            <person name="Gearin G."/>
            <person name="Gellesch M."/>
            <person name="Goldberg J."/>
            <person name="Griggs A."/>
            <person name="Gujja S."/>
            <person name="Heiman D."/>
            <person name="Howarth C."/>
            <person name="Larson L."/>
            <person name="Lui A."/>
            <person name="MacDonald P.J.P."/>
            <person name="Mehta T."/>
            <person name="Montmayeur A."/>
            <person name="Murphy C."/>
            <person name="Neiman D."/>
            <person name="Pearson M."/>
            <person name="Priest M."/>
            <person name="Roberts A."/>
            <person name="Saif S."/>
            <person name="Shea T."/>
            <person name="Shenoy N."/>
            <person name="Sisk P."/>
            <person name="Stolte C."/>
            <person name="Sykes S."/>
            <person name="Yandava C."/>
            <person name="Wortman J."/>
            <person name="Nusbaum C."/>
            <person name="Birren B."/>
        </authorList>
    </citation>
    <scope>NUCLEOTIDE SEQUENCE</scope>
    <source>
        <strain>70-15</strain>
    </source>
</reference>
<dbReference type="KEGG" id="mgr:MGG_16524"/>
<dbReference type="GeneID" id="12986877"/>
<proteinExistence type="predicted"/>
<dbReference type="VEuPathDB" id="FungiDB:MGG_16524"/>
<name>G4MKJ4_PYRO7</name>
<evidence type="ECO:0000313" key="1">
    <source>
        <dbReference type="EMBL" id="EHA58377.1"/>
    </source>
</evidence>
<keyword evidence="2" id="KW-1185">Reference proteome</keyword>
<accession>G4MKJ4</accession>
<dbReference type="HOGENOM" id="CLU_2831656_0_0_1"/>
<dbReference type="OMA" id="CGPLHNE"/>
<protein>
    <submittedName>
        <fullName evidence="1">Uncharacterized protein</fullName>
    </submittedName>
</protein>
<organism evidence="1 2">
    <name type="scientific">Pyricularia oryzae (strain 70-15 / ATCC MYA-4617 / FGSC 8958)</name>
    <name type="common">Rice blast fungus</name>
    <name type="synonym">Magnaporthe oryzae</name>
    <dbReference type="NCBI Taxonomy" id="242507"/>
    <lineage>
        <taxon>Eukaryota</taxon>
        <taxon>Fungi</taxon>
        <taxon>Dikarya</taxon>
        <taxon>Ascomycota</taxon>
        <taxon>Pezizomycotina</taxon>
        <taxon>Sordariomycetes</taxon>
        <taxon>Sordariomycetidae</taxon>
        <taxon>Magnaporthales</taxon>
        <taxon>Pyriculariaceae</taxon>
        <taxon>Pyricularia</taxon>
    </lineage>
</organism>
<reference evidence="1 2" key="1">
    <citation type="journal article" date="2005" name="Nature">
        <title>The genome sequence of the rice blast fungus Magnaporthe grisea.</title>
        <authorList>
            <person name="Dean R.A."/>
            <person name="Talbot N.J."/>
            <person name="Ebbole D.J."/>
            <person name="Farman M.L."/>
            <person name="Mitchell T.K."/>
            <person name="Orbach M.J."/>
            <person name="Thon M."/>
            <person name="Kulkarni R."/>
            <person name="Xu J.R."/>
            <person name="Pan H."/>
            <person name="Read N.D."/>
            <person name="Lee Y.H."/>
            <person name="Carbone I."/>
            <person name="Brown D."/>
            <person name="Oh Y.Y."/>
            <person name="Donofrio N."/>
            <person name="Jeong J.S."/>
            <person name="Soanes D.M."/>
            <person name="Djonovic S."/>
            <person name="Kolomiets E."/>
            <person name="Rehmeyer C."/>
            <person name="Li W."/>
            <person name="Harding M."/>
            <person name="Kim S."/>
            <person name="Lebrun M.H."/>
            <person name="Bohnert H."/>
            <person name="Coughlan S."/>
            <person name="Butler J."/>
            <person name="Calvo S."/>
            <person name="Ma L.J."/>
            <person name="Nicol R."/>
            <person name="Purcell S."/>
            <person name="Nusbaum C."/>
            <person name="Galagan J.E."/>
            <person name="Birren B.W."/>
        </authorList>
    </citation>
    <scope>NUCLEOTIDE SEQUENCE [LARGE SCALE GENOMIC DNA]</scope>
    <source>
        <strain evidence="2">70-15 / ATCC MYA-4617 / FGSC 8958</strain>
    </source>
</reference>
<dbReference type="InParanoid" id="G4MKJ4"/>